<sequence length="667" mass="75622">MSPVPITITGSLCELCHQFVENIFSFDFIRQTVYPERWLPTGSDWTPEKPWGDAFHHHETSEDLSNSAKTCQLCEVLYADLAPLDAALHQGWLGLYPFWSSGRIGENKIKGHFRAGFRGSLQSMPWGSNKIGSIPLHSFRVCRREPLAKGEQVPWLDAYRRIPVVSMTINPSHISKVAARWREECSENHPNCVKSDTVNALPTRVVDISDSETGRIRIYESKGEKMPYVTLSHCWGGVIPSVTTTANLEARTTGMGINELPQNFIDAIQVTRALGLRYLWIDALCIIQDSKSDWDQEAGRMYSVYAGASVVISVLDSAGSTKGFLKPNRAPLAVISDEYAVQKVYPDINEYLVECPLNGRGWCMQERLLAKRVLHFGKEQMFWECLTDFKCEDGKNFTGDSDGHFVAQFLRIRKQIGVAATQGVELDWKAWYQLLEEYTTRRFTIFTDKLPAVVGAAALFKSTKPNATYIAGLWREDIARGLLWCAHYYHAPGRKVWGISTTDEISELSKPPRKRAPSWSWASLDGALDFWALRIGGFVIEVLDVAMDSEKEAAHDYPDGIVKLKGRIAQMFYHPPEDNKYDVGVLTFEQTDTPNFRSGPINSCVMDLDRRIPRACWALVMTESPTDKYLLVLHKREDGSYRRIGMSNAHWREVDPVRFKMEEIQIT</sequence>
<reference evidence="2 3" key="1">
    <citation type="journal article" date="2024" name="Front Chem Biol">
        <title>Unveiling the potential of Daldinia eschscholtzii MFLUCC 19-0629 through bioactivity and bioinformatics studies for enhanced sustainable agriculture production.</title>
        <authorList>
            <person name="Brooks S."/>
            <person name="Weaver J.A."/>
            <person name="Klomchit A."/>
            <person name="Alharthi S.A."/>
            <person name="Onlamun T."/>
            <person name="Nurani R."/>
            <person name="Vong T.K."/>
            <person name="Alberti F."/>
            <person name="Greco C."/>
        </authorList>
    </citation>
    <scope>NUCLEOTIDE SEQUENCE [LARGE SCALE GENOMIC DNA]</scope>
    <source>
        <strain evidence="2">MFLUCC 19-0629</strain>
    </source>
</reference>
<evidence type="ECO:0000313" key="3">
    <source>
        <dbReference type="Proteomes" id="UP001369815"/>
    </source>
</evidence>
<evidence type="ECO:0000313" key="2">
    <source>
        <dbReference type="EMBL" id="KAK6951616.1"/>
    </source>
</evidence>
<name>A0AAX6MGN9_9PEZI</name>
<feature type="domain" description="Heterokaryon incompatibility" evidence="1">
    <location>
        <begin position="228"/>
        <end position="366"/>
    </location>
</feature>
<dbReference type="PANTHER" id="PTHR33112:SF16">
    <property type="entry name" value="HETEROKARYON INCOMPATIBILITY DOMAIN-CONTAINING PROTEIN"/>
    <property type="match status" value="1"/>
</dbReference>
<dbReference type="AlphaFoldDB" id="A0AAX6MGN9"/>
<comment type="caution">
    <text evidence="2">The sequence shown here is derived from an EMBL/GenBank/DDBJ whole genome shotgun (WGS) entry which is preliminary data.</text>
</comment>
<proteinExistence type="predicted"/>
<dbReference type="InterPro" id="IPR010730">
    <property type="entry name" value="HET"/>
</dbReference>
<gene>
    <name evidence="2" type="ORF">Daesc_006138</name>
</gene>
<organism evidence="2 3">
    <name type="scientific">Daldinia eschscholtzii</name>
    <dbReference type="NCBI Taxonomy" id="292717"/>
    <lineage>
        <taxon>Eukaryota</taxon>
        <taxon>Fungi</taxon>
        <taxon>Dikarya</taxon>
        <taxon>Ascomycota</taxon>
        <taxon>Pezizomycotina</taxon>
        <taxon>Sordariomycetes</taxon>
        <taxon>Xylariomycetidae</taxon>
        <taxon>Xylariales</taxon>
        <taxon>Hypoxylaceae</taxon>
        <taxon>Daldinia</taxon>
    </lineage>
</organism>
<dbReference type="Proteomes" id="UP001369815">
    <property type="component" value="Unassembled WGS sequence"/>
</dbReference>
<dbReference type="EMBL" id="JBANMG010000006">
    <property type="protein sequence ID" value="KAK6951616.1"/>
    <property type="molecule type" value="Genomic_DNA"/>
</dbReference>
<evidence type="ECO:0000259" key="1">
    <source>
        <dbReference type="Pfam" id="PF06985"/>
    </source>
</evidence>
<protein>
    <recommendedName>
        <fullName evidence="1">Heterokaryon incompatibility domain-containing protein</fullName>
    </recommendedName>
</protein>
<keyword evidence="3" id="KW-1185">Reference proteome</keyword>
<accession>A0AAX6MGN9</accession>
<dbReference type="PANTHER" id="PTHR33112">
    <property type="entry name" value="DOMAIN PROTEIN, PUTATIVE-RELATED"/>
    <property type="match status" value="1"/>
</dbReference>
<dbReference type="Pfam" id="PF06985">
    <property type="entry name" value="HET"/>
    <property type="match status" value="1"/>
</dbReference>